<organism evidence="1 2">
    <name type="scientific">Dermacentor silvarum</name>
    <name type="common">Tick</name>
    <dbReference type="NCBI Taxonomy" id="543639"/>
    <lineage>
        <taxon>Eukaryota</taxon>
        <taxon>Metazoa</taxon>
        <taxon>Ecdysozoa</taxon>
        <taxon>Arthropoda</taxon>
        <taxon>Chelicerata</taxon>
        <taxon>Arachnida</taxon>
        <taxon>Acari</taxon>
        <taxon>Parasitiformes</taxon>
        <taxon>Ixodida</taxon>
        <taxon>Ixodoidea</taxon>
        <taxon>Ixodidae</taxon>
        <taxon>Rhipicephalinae</taxon>
        <taxon>Dermacentor</taxon>
    </lineage>
</organism>
<protein>
    <submittedName>
        <fullName evidence="1">Uncharacterized protein</fullName>
    </submittedName>
</protein>
<dbReference type="EMBL" id="CM023470">
    <property type="protein sequence ID" value="KAH7980054.1"/>
    <property type="molecule type" value="Genomic_DNA"/>
</dbReference>
<dbReference type="Proteomes" id="UP000821865">
    <property type="component" value="Chromosome 1"/>
</dbReference>
<gene>
    <name evidence="1" type="ORF">HPB49_012920</name>
</gene>
<evidence type="ECO:0000313" key="1">
    <source>
        <dbReference type="EMBL" id="KAH7980054.1"/>
    </source>
</evidence>
<reference evidence="1" key="1">
    <citation type="submission" date="2020-05" db="EMBL/GenBank/DDBJ databases">
        <title>Large-scale comparative analyses of tick genomes elucidate their genetic diversity and vector capacities.</title>
        <authorList>
            <person name="Jia N."/>
            <person name="Wang J."/>
            <person name="Shi W."/>
            <person name="Du L."/>
            <person name="Sun Y."/>
            <person name="Zhan W."/>
            <person name="Jiang J."/>
            <person name="Wang Q."/>
            <person name="Zhang B."/>
            <person name="Ji P."/>
            <person name="Sakyi L.B."/>
            <person name="Cui X."/>
            <person name="Yuan T."/>
            <person name="Jiang B."/>
            <person name="Yang W."/>
            <person name="Lam T.T.-Y."/>
            <person name="Chang Q."/>
            <person name="Ding S."/>
            <person name="Wang X."/>
            <person name="Zhu J."/>
            <person name="Ruan X."/>
            <person name="Zhao L."/>
            <person name="Wei J."/>
            <person name="Que T."/>
            <person name="Du C."/>
            <person name="Cheng J."/>
            <person name="Dai P."/>
            <person name="Han X."/>
            <person name="Huang E."/>
            <person name="Gao Y."/>
            <person name="Liu J."/>
            <person name="Shao H."/>
            <person name="Ye R."/>
            <person name="Li L."/>
            <person name="Wei W."/>
            <person name="Wang X."/>
            <person name="Wang C."/>
            <person name="Yang T."/>
            <person name="Huo Q."/>
            <person name="Li W."/>
            <person name="Guo W."/>
            <person name="Chen H."/>
            <person name="Zhou L."/>
            <person name="Ni X."/>
            <person name="Tian J."/>
            <person name="Zhou Y."/>
            <person name="Sheng Y."/>
            <person name="Liu T."/>
            <person name="Pan Y."/>
            <person name="Xia L."/>
            <person name="Li J."/>
            <person name="Zhao F."/>
            <person name="Cao W."/>
        </authorList>
    </citation>
    <scope>NUCLEOTIDE SEQUENCE</scope>
    <source>
        <strain evidence="1">Dsil-2018</strain>
    </source>
</reference>
<accession>A0ACB8E143</accession>
<evidence type="ECO:0000313" key="2">
    <source>
        <dbReference type="Proteomes" id="UP000821865"/>
    </source>
</evidence>
<name>A0ACB8E143_DERSI</name>
<keyword evidence="2" id="KW-1185">Reference proteome</keyword>
<sequence length="517" mass="56600">MKEGDQARVVKGGTFHFPVLRTFLWIDHVAAARAPGSQVHRLRAGYAARTRASSVSPIELSAPSASMDDLEETAEMGWRTTRLHQPAKLSVDSSPQSDSTQTSRTRSHSKTRPPVKAQVLKAGRMPPLPSNEIKIIIRPKGALNIAKIGSPTVITAVLQAAQLSPADIQQDTVCPNTQQNIVVVSKPSPQNTDRESIRRIPLSDTPQQINANIVNTRNPLALAAKHIGTTTTVVIAFRGPDVPYQVRYGATLIPCSLYRKQIEICYQCGRLGHRMDVCPFPNNKICRGCGVRNPPPDHTCNPKCSLCGGPHLTADKSCTARYKTPYDIRKRIGECRAATQVTLQESDFPPMNYKHRSRSRSPSRSRQHCSRTPSRSRQRRSRSRSTSTPPAKPPTNKVSFAEALTGTSREGRNTPSPASTNTNDNAEIAHLKKENAIMRDLIQKLSQEVRDLKQSKTPAPTPPAEASPSSSHDAPMTPAPKKRALQEGAAGQVRSEVKDMLVSLQSTMETLQNAVDT</sequence>
<proteinExistence type="predicted"/>
<comment type="caution">
    <text evidence="1">The sequence shown here is derived from an EMBL/GenBank/DDBJ whole genome shotgun (WGS) entry which is preliminary data.</text>
</comment>